<feature type="compositionally biased region" description="Polar residues" evidence="1">
    <location>
        <begin position="317"/>
        <end position="338"/>
    </location>
</feature>
<organism evidence="2">
    <name type="scientific">Sporisorium scitamineum</name>
    <dbReference type="NCBI Taxonomy" id="49012"/>
    <lineage>
        <taxon>Eukaryota</taxon>
        <taxon>Fungi</taxon>
        <taxon>Dikarya</taxon>
        <taxon>Basidiomycota</taxon>
        <taxon>Ustilaginomycotina</taxon>
        <taxon>Ustilaginomycetes</taxon>
        <taxon>Ustilaginales</taxon>
        <taxon>Ustilaginaceae</taxon>
        <taxon>Sporisorium</taxon>
    </lineage>
</organism>
<feature type="compositionally biased region" description="Basic and acidic residues" evidence="1">
    <location>
        <begin position="344"/>
        <end position="358"/>
    </location>
</feature>
<dbReference type="EMBL" id="LK056657">
    <property type="protein sequence ID" value="CDU22773.1"/>
    <property type="molecule type" value="Genomic_DNA"/>
</dbReference>
<proteinExistence type="predicted"/>
<dbReference type="AlphaFoldDB" id="A0A127ZBE6"/>
<feature type="region of interest" description="Disordered" evidence="1">
    <location>
        <begin position="1"/>
        <end position="74"/>
    </location>
</feature>
<dbReference type="OrthoDB" id="2554329at2759"/>
<evidence type="ECO:0000313" key="2">
    <source>
        <dbReference type="EMBL" id="CDU22773.1"/>
    </source>
</evidence>
<feature type="compositionally biased region" description="Basic and acidic residues" evidence="1">
    <location>
        <begin position="257"/>
        <end position="268"/>
    </location>
</feature>
<reference evidence="2" key="1">
    <citation type="submission" date="2014-06" db="EMBL/GenBank/DDBJ databases">
        <authorList>
            <person name="Ju J."/>
            <person name="Zhang J."/>
        </authorList>
    </citation>
    <scope>NUCLEOTIDE SEQUENCE</scope>
    <source>
        <strain evidence="2">SscI8</strain>
    </source>
</reference>
<accession>A0A127ZBE6</accession>
<sequence>MPHLRHRAPTQHGHQQRQAHRVVTDVGPAQKKRRLVQIGSSPPPFTTASHLLATRDSRFPQDRQESTSPKATRKRRIVLVQRKNPLDLRSSWPAAPIPAALQPDAASNVDNAHRTPRRELLQRNRKLDCSATSSPIGTFGGQVFGRSGRGLCSSHAGTCEQASRARGAKTVSLPSLIRPSRLGVGLGGRHSSAQVLETTEARNENADAPLLQAHRGTSTKRSTEETLVKPRRRRAKIQRVQLGGGLPSSSADQPLSDADHHLNSQPDAADHGLEVDALNAADESEISYFPTLRPALPSSDAMQTDGDEADDHAMAMQQDTSGQPTLQTGPTFSVTVTSHKSRHKASDPQHVTLERADEQPEDGDPSTGLLEVLSQSAMRKLDAVQEAQAVSIRHTQPITSVADVVPVHPLADVESQHQVQVDFDHTHFTDIQAQRIANSIVTSKCRSKRWSSVHSNFDAVPMHPPGSQKVLQAAFQPPSIRAVCRDLGLTSSQMRKRPIDNVPDFVHQRSIAFNDGLHSDENHSLESFEHDLHFAGYRQARKSQLRAQGKSTELPSLQPFNESKFQQRSQTRQKEVVKVIIPFSEPSLSPHATRARFITPNPTSLPPRHRPHPQPAKDAALLIWMQSTAYSFFRALETMLQAGFSPPAHDSSSSHRTDAHQPHLYPCPILHYAAHADTTPCSDWRKAPSHVALYVHLDRLEEARLTLATMELGGGGGGGADGGYRPFSDPSVRLLVTSVQGEPLCLI</sequence>
<feature type="region of interest" description="Disordered" evidence="1">
    <location>
        <begin position="317"/>
        <end position="368"/>
    </location>
</feature>
<evidence type="ECO:0000256" key="1">
    <source>
        <dbReference type="SAM" id="MobiDB-lite"/>
    </source>
</evidence>
<feature type="compositionally biased region" description="Basic residues" evidence="1">
    <location>
        <begin position="1"/>
        <end position="20"/>
    </location>
</feature>
<feature type="region of interest" description="Disordered" evidence="1">
    <location>
        <begin position="202"/>
        <end position="268"/>
    </location>
</feature>
<feature type="compositionally biased region" description="Basic and acidic residues" evidence="1">
    <location>
        <begin position="53"/>
        <end position="65"/>
    </location>
</feature>
<name>A0A127ZBE6_9BASI</name>
<protein>
    <submittedName>
        <fullName evidence="2">Uncharacterized protein</fullName>
    </submittedName>
</protein>
<gene>
    <name evidence="2" type="ORF">SPSC_01403</name>
</gene>